<sequence>MLETGVALAHARGFGATGVREITAAAGVPQGSFTNHFRSKEAFGVLLLDRYAARIEGIMRETLENEALAPADRLTGYFDRIAANAAALEWQRGCLVADLSAESASHGEAMRAALQAALERQSARFEATVAKVFPGNDSDLGAVLLAAWHGTLLRTKVEQTPAAIDRFRRVLAGLIAASQKG</sequence>
<keyword evidence="7" id="KW-1185">Reference proteome</keyword>
<dbReference type="PANTHER" id="PTHR47506">
    <property type="entry name" value="TRANSCRIPTIONAL REGULATORY PROTEIN"/>
    <property type="match status" value="1"/>
</dbReference>
<dbReference type="eggNOG" id="COG1309">
    <property type="taxonomic scope" value="Bacteria"/>
</dbReference>
<dbReference type="Proteomes" id="UP000018851">
    <property type="component" value="Chromosome"/>
</dbReference>
<dbReference type="Gene3D" id="1.10.357.10">
    <property type="entry name" value="Tetracycline Repressor, domain 2"/>
    <property type="match status" value="1"/>
</dbReference>
<dbReference type="SUPFAM" id="SSF48498">
    <property type="entry name" value="Tetracyclin repressor-like, C-terminal domain"/>
    <property type="match status" value="1"/>
</dbReference>
<dbReference type="STRING" id="1123269.NX02_03505"/>
<evidence type="ECO:0000313" key="6">
    <source>
        <dbReference type="EMBL" id="AHE52455.1"/>
    </source>
</evidence>
<dbReference type="Pfam" id="PF16925">
    <property type="entry name" value="TetR_C_13"/>
    <property type="match status" value="1"/>
</dbReference>
<dbReference type="HOGENOM" id="CLU_069356_28_1_5"/>
<keyword evidence="3" id="KW-0804">Transcription</keyword>
<name>W0A9V8_9SPHN</name>
<dbReference type="PANTHER" id="PTHR47506:SF6">
    <property type="entry name" value="HTH-TYPE TRANSCRIPTIONAL REPRESSOR NEMR"/>
    <property type="match status" value="1"/>
</dbReference>
<dbReference type="Pfam" id="PF00440">
    <property type="entry name" value="TetR_N"/>
    <property type="match status" value="1"/>
</dbReference>
<dbReference type="EMBL" id="CP006644">
    <property type="protein sequence ID" value="AHE52455.1"/>
    <property type="molecule type" value="Genomic_DNA"/>
</dbReference>
<evidence type="ECO:0000313" key="7">
    <source>
        <dbReference type="Proteomes" id="UP000018851"/>
    </source>
</evidence>
<dbReference type="InterPro" id="IPR001647">
    <property type="entry name" value="HTH_TetR"/>
</dbReference>
<dbReference type="AlphaFoldDB" id="W0A9V8"/>
<evidence type="ECO:0000256" key="4">
    <source>
        <dbReference type="PROSITE-ProRule" id="PRU00335"/>
    </source>
</evidence>
<feature type="DNA-binding region" description="H-T-H motif" evidence="4">
    <location>
        <begin position="18"/>
        <end position="37"/>
    </location>
</feature>
<evidence type="ECO:0000256" key="3">
    <source>
        <dbReference type="ARBA" id="ARBA00023163"/>
    </source>
</evidence>
<proteinExistence type="predicted"/>
<dbReference type="InterPro" id="IPR011075">
    <property type="entry name" value="TetR_C"/>
</dbReference>
<reference evidence="6 7" key="1">
    <citation type="submission" date="2013-07" db="EMBL/GenBank/DDBJ databases">
        <title>Completed genome of Sphingomonas sanxanigenens NX02.</title>
        <authorList>
            <person name="Ma T."/>
            <person name="Huang H."/>
            <person name="Wu M."/>
            <person name="Li X."/>
            <person name="Li G."/>
        </authorList>
    </citation>
    <scope>NUCLEOTIDE SEQUENCE [LARGE SCALE GENOMIC DNA]</scope>
    <source>
        <strain evidence="6 7">NX02</strain>
    </source>
</reference>
<dbReference type="InterPro" id="IPR036271">
    <property type="entry name" value="Tet_transcr_reg_TetR-rel_C_sf"/>
</dbReference>
<keyword evidence="2 4" id="KW-0238">DNA-binding</keyword>
<dbReference type="SUPFAM" id="SSF46689">
    <property type="entry name" value="Homeodomain-like"/>
    <property type="match status" value="1"/>
</dbReference>
<evidence type="ECO:0000259" key="5">
    <source>
        <dbReference type="PROSITE" id="PS50977"/>
    </source>
</evidence>
<dbReference type="GO" id="GO:0003677">
    <property type="term" value="F:DNA binding"/>
    <property type="evidence" value="ECO:0007669"/>
    <property type="project" value="UniProtKB-UniRule"/>
</dbReference>
<dbReference type="PATRIC" id="fig|1123269.5.peg.686"/>
<feature type="domain" description="HTH tetR-type" evidence="5">
    <location>
        <begin position="1"/>
        <end position="55"/>
    </location>
</feature>
<keyword evidence="1" id="KW-0805">Transcription regulation</keyword>
<accession>W0A9V8</accession>
<dbReference type="InterPro" id="IPR009057">
    <property type="entry name" value="Homeodomain-like_sf"/>
</dbReference>
<protein>
    <recommendedName>
        <fullName evidence="5">HTH tetR-type domain-containing protein</fullName>
    </recommendedName>
</protein>
<gene>
    <name evidence="6" type="ORF">NX02_03505</name>
</gene>
<evidence type="ECO:0000256" key="2">
    <source>
        <dbReference type="ARBA" id="ARBA00023125"/>
    </source>
</evidence>
<dbReference type="PROSITE" id="PS50977">
    <property type="entry name" value="HTH_TETR_2"/>
    <property type="match status" value="1"/>
</dbReference>
<organism evidence="6 7">
    <name type="scientific">Sphingomonas sanxanigenens DSM 19645 = NX02</name>
    <dbReference type="NCBI Taxonomy" id="1123269"/>
    <lineage>
        <taxon>Bacteria</taxon>
        <taxon>Pseudomonadati</taxon>
        <taxon>Pseudomonadota</taxon>
        <taxon>Alphaproteobacteria</taxon>
        <taxon>Sphingomonadales</taxon>
        <taxon>Sphingomonadaceae</taxon>
        <taxon>Sphingomonas</taxon>
    </lineage>
</organism>
<evidence type="ECO:0000256" key="1">
    <source>
        <dbReference type="ARBA" id="ARBA00023015"/>
    </source>
</evidence>
<dbReference type="KEGG" id="ssan:NX02_03505"/>